<evidence type="ECO:0000256" key="1">
    <source>
        <dbReference type="ARBA" id="ARBA00022531"/>
    </source>
</evidence>
<keyword evidence="2" id="KW-0604">Photosystem II</keyword>
<proteinExistence type="predicted"/>
<accession>A0A1W2H919</accession>
<gene>
    <name evidence="4" type="ORF">SAMN00777080_4022</name>
</gene>
<keyword evidence="5" id="KW-1185">Reference proteome</keyword>
<dbReference type="EMBL" id="LT838813">
    <property type="protein sequence ID" value="SMD45373.1"/>
    <property type="molecule type" value="Genomic_DNA"/>
</dbReference>
<dbReference type="CDD" id="cd05243">
    <property type="entry name" value="SDR_a5"/>
    <property type="match status" value="1"/>
</dbReference>
<dbReference type="GO" id="GO:0009523">
    <property type="term" value="C:photosystem II"/>
    <property type="evidence" value="ECO:0007669"/>
    <property type="project" value="UniProtKB-KW"/>
</dbReference>
<dbReference type="SUPFAM" id="SSF51735">
    <property type="entry name" value="NAD(P)-binding Rossmann-fold domains"/>
    <property type="match status" value="1"/>
</dbReference>
<organism evidence="4 5">
    <name type="scientific">Aquiflexum balticum DSM 16537</name>
    <dbReference type="NCBI Taxonomy" id="758820"/>
    <lineage>
        <taxon>Bacteria</taxon>
        <taxon>Pseudomonadati</taxon>
        <taxon>Bacteroidota</taxon>
        <taxon>Cytophagia</taxon>
        <taxon>Cytophagales</taxon>
        <taxon>Cyclobacteriaceae</taxon>
        <taxon>Aquiflexum</taxon>
    </lineage>
</organism>
<dbReference type="InterPro" id="IPR036291">
    <property type="entry name" value="NAD(P)-bd_dom_sf"/>
</dbReference>
<dbReference type="Proteomes" id="UP000192333">
    <property type="component" value="Chromosome I"/>
</dbReference>
<dbReference type="Pfam" id="PF13460">
    <property type="entry name" value="NAD_binding_10"/>
    <property type="match status" value="1"/>
</dbReference>
<evidence type="ECO:0000313" key="5">
    <source>
        <dbReference type="Proteomes" id="UP000192333"/>
    </source>
</evidence>
<dbReference type="OrthoDB" id="9780595at2"/>
<evidence type="ECO:0000259" key="3">
    <source>
        <dbReference type="Pfam" id="PF13460"/>
    </source>
</evidence>
<dbReference type="Gene3D" id="3.40.50.720">
    <property type="entry name" value="NAD(P)-binding Rossmann-like Domain"/>
    <property type="match status" value="2"/>
</dbReference>
<dbReference type="PANTHER" id="PTHR47128:SF2">
    <property type="entry name" value="PROTEIN HIGH CHLOROPHYLL FLUORESCENCE PHENOTYPE 244, CHLOROPLASTIC"/>
    <property type="match status" value="1"/>
</dbReference>
<evidence type="ECO:0000313" key="4">
    <source>
        <dbReference type="EMBL" id="SMD45373.1"/>
    </source>
</evidence>
<reference evidence="5" key="1">
    <citation type="submission" date="2017-04" db="EMBL/GenBank/DDBJ databases">
        <authorList>
            <person name="Varghese N."/>
            <person name="Submissions S."/>
        </authorList>
    </citation>
    <scope>NUCLEOTIDE SEQUENCE [LARGE SCALE GENOMIC DNA]</scope>
    <source>
        <strain evidence="5">DSM 16537</strain>
    </source>
</reference>
<dbReference type="InterPro" id="IPR016040">
    <property type="entry name" value="NAD(P)-bd_dom"/>
</dbReference>
<dbReference type="Gene3D" id="3.90.25.10">
    <property type="entry name" value="UDP-galactose 4-epimerase, domain 1"/>
    <property type="match status" value="1"/>
</dbReference>
<sequence length="330" mass="35961">MNILIVGASGQLGFTICQKLIDSGTGHSVFASHRKSSNTSALKELSGLHTRFLDLTDATTFASAIQGIDVIIITANTATPSKKSDSFKDVDEKGVMALIDAVKAARVQQVIYVSALPFENRDSKVPLSQAKRAVEKHLKNSGLNYTIIQPTAFMEVYFPFFGSTIPLRGLKVCTVNRPFEFSNKFFAGIKNDIELKNTFNVIGKGDKKNAYISIDNVADFCISVIDNSKASKKTLQIGGPEPLTPMDIKNIFEELYGKPLKVKTTPPFVIKLLSKVFSVSNKAAANIMAMNYAIATADSIPPNSLKTAEEFGVNLIHPKGFLSQKFNTPE</sequence>
<name>A0A1W2H919_9BACT</name>
<dbReference type="RefSeq" id="WP_084122158.1">
    <property type="nucleotide sequence ID" value="NZ_LT838813.1"/>
</dbReference>
<dbReference type="GO" id="GO:0015979">
    <property type="term" value="P:photosynthesis"/>
    <property type="evidence" value="ECO:0007669"/>
    <property type="project" value="UniProtKB-KW"/>
</dbReference>
<dbReference type="AlphaFoldDB" id="A0A1W2H919"/>
<dbReference type="InterPro" id="IPR044256">
    <property type="entry name" value="HCF244-like"/>
</dbReference>
<dbReference type="STRING" id="758820.SAMN00777080_4022"/>
<feature type="domain" description="NAD(P)-binding" evidence="3">
    <location>
        <begin position="7"/>
        <end position="154"/>
    </location>
</feature>
<evidence type="ECO:0000256" key="2">
    <source>
        <dbReference type="ARBA" id="ARBA00023276"/>
    </source>
</evidence>
<protein>
    <submittedName>
        <fullName evidence="4">Uncharacterized conserved protein YbjT, contains NAD(P)-binding and DUF2867 domains</fullName>
    </submittedName>
</protein>
<keyword evidence="1" id="KW-0602">Photosynthesis</keyword>
<dbReference type="PANTHER" id="PTHR47128">
    <property type="match status" value="1"/>
</dbReference>